<dbReference type="Pfam" id="PF02065">
    <property type="entry name" value="Melibiase"/>
    <property type="match status" value="1"/>
</dbReference>
<feature type="domain" description="Glycosyl hydrolase family 36 N-terminal" evidence="7">
    <location>
        <begin position="26"/>
        <end position="256"/>
    </location>
</feature>
<dbReference type="InterPro" id="IPR038417">
    <property type="entry name" value="Alpga-gal_N_sf"/>
</dbReference>
<sequence>MHATRFIHLTGHAVSLVLESNADGPPVWRHFGAKTSNLDDVWPAAAARPLPPAVLDNDPPLTLLPTHGFGWFNQSALVGSRPDNGGDLDWAHDFRQDDMHWDEHALRVTLSDPIAGLGLTLSYALDPDSDVVSTWAEIENRGDTPFRLDWLAAGCVPLTPEMDHVLGFSGRWTLEFQEHREKLGIAAWRRDNRRGRTSHDSFPGVIAGRTLADDDGAVLAAHLGWSGNHTIVIEPLTDGRRQLQIGEWLAPGEVVLQKGECYRTPTAYLSFSTQGLNGLSANFHRFVRQRVLTWPGGRMTPRPVHLNTWEAVYCHHELDDLKSLATAAADVGVERFVLDDGWFHRRDNDRAALGDWWPDARKYPQGLGPLVEHVRHLGMQFGLWVEPEMVNPDSDLYRAHPDWAMHLDGRPLVTGRHQLVLDLANQQVEDYLFEALSALLHAHPIAYLKWDMNRDLASAGHRGRAAYRRQVQACYRLLSRLRASCPTVEIESCASGGGRADYGTLAHMHRVWTSDCNDALTRIGMQRGFMRFFPPEVMGAHIGPAISHTTGRRHEMAFRAAVALFGHLGVEMDVRLLDANERAELVRWITLFKAWRDVAHSGTIYQGTVEPSLAWLQVVAPDLGASLIAVYRLVEDANRYAAPVPVKGLDPARRYRVEILHMPVAPHFTKPSGLLASLADGGVVLSGATLGDFGLPLPPMPPESALVIRCNAVDD</sequence>
<evidence type="ECO:0000313" key="9">
    <source>
        <dbReference type="Proteomes" id="UP001629432"/>
    </source>
</evidence>
<dbReference type="Pfam" id="PF16874">
    <property type="entry name" value="Glyco_hydro_36C"/>
    <property type="match status" value="1"/>
</dbReference>
<keyword evidence="4 5" id="KW-0326">Glycosidase</keyword>
<evidence type="ECO:0000256" key="2">
    <source>
        <dbReference type="ARBA" id="ARBA00012755"/>
    </source>
</evidence>
<reference evidence="8 9" key="1">
    <citation type="journal article" date="2024" name="Chem. Sci.">
        <title>Discovery of megapolipeptins by genome mining of a Burkholderiales bacteria collection.</title>
        <authorList>
            <person name="Paulo B.S."/>
            <person name="Recchia M.J.J."/>
            <person name="Lee S."/>
            <person name="Fergusson C.H."/>
            <person name="Romanowski S.B."/>
            <person name="Hernandez A."/>
            <person name="Krull N."/>
            <person name="Liu D.Y."/>
            <person name="Cavanagh H."/>
            <person name="Bos A."/>
            <person name="Gray C.A."/>
            <person name="Murphy B.T."/>
            <person name="Linington R.G."/>
            <person name="Eustaquio A.S."/>
        </authorList>
    </citation>
    <scope>NUCLEOTIDE SEQUENCE [LARGE SCALE GENOMIC DNA]</scope>
    <source>
        <strain evidence="8 9">RL17-338-BIC-A</strain>
    </source>
</reference>
<dbReference type="InterPro" id="IPR031704">
    <property type="entry name" value="Glyco_hydro_36_N"/>
</dbReference>
<dbReference type="InterPro" id="IPR050985">
    <property type="entry name" value="Alpha-glycosidase_related"/>
</dbReference>
<evidence type="ECO:0000259" key="6">
    <source>
        <dbReference type="Pfam" id="PF16874"/>
    </source>
</evidence>
<feature type="domain" description="Glycosyl hydrolase family 36 C-terminal" evidence="6">
    <location>
        <begin position="616"/>
        <end position="700"/>
    </location>
</feature>
<evidence type="ECO:0000256" key="4">
    <source>
        <dbReference type="ARBA" id="ARBA00023295"/>
    </source>
</evidence>
<dbReference type="InterPro" id="IPR002252">
    <property type="entry name" value="Glyco_hydro_36"/>
</dbReference>
<dbReference type="Pfam" id="PF16875">
    <property type="entry name" value="Glyco_hydro_36N"/>
    <property type="match status" value="1"/>
</dbReference>
<keyword evidence="9" id="KW-1185">Reference proteome</keyword>
<evidence type="ECO:0000313" key="8">
    <source>
        <dbReference type="EMBL" id="MFM0639403.1"/>
    </source>
</evidence>
<proteinExistence type="inferred from homology"/>
<evidence type="ECO:0000256" key="1">
    <source>
        <dbReference type="ARBA" id="ARBA00001255"/>
    </source>
</evidence>
<comment type="similarity">
    <text evidence="5">Belongs to the glycosyl hydrolase.</text>
</comment>
<dbReference type="PANTHER" id="PTHR43053">
    <property type="entry name" value="GLYCOSIDASE FAMILY 31"/>
    <property type="match status" value="1"/>
</dbReference>
<gene>
    <name evidence="8" type="ORF">PQQ63_22195</name>
</gene>
<organism evidence="8 9">
    <name type="scientific">Paraburkholderia metrosideri</name>
    <dbReference type="NCBI Taxonomy" id="580937"/>
    <lineage>
        <taxon>Bacteria</taxon>
        <taxon>Pseudomonadati</taxon>
        <taxon>Pseudomonadota</taxon>
        <taxon>Betaproteobacteria</taxon>
        <taxon>Burkholderiales</taxon>
        <taxon>Burkholderiaceae</taxon>
        <taxon>Paraburkholderia</taxon>
    </lineage>
</organism>
<dbReference type="SUPFAM" id="SSF51445">
    <property type="entry name" value="(Trans)glycosidases"/>
    <property type="match status" value="1"/>
</dbReference>
<dbReference type="EC" id="3.2.1.22" evidence="2 5"/>
<dbReference type="InterPro" id="IPR031705">
    <property type="entry name" value="Glyco_hydro_36_C"/>
</dbReference>
<name>A0ABW9DVQ9_9BURK</name>
<accession>A0ABW9DVQ9</accession>
<dbReference type="PANTHER" id="PTHR43053:SF3">
    <property type="entry name" value="ALPHA-GALACTOSIDASE C-RELATED"/>
    <property type="match status" value="1"/>
</dbReference>
<dbReference type="GO" id="GO:0004557">
    <property type="term" value="F:alpha-galactosidase activity"/>
    <property type="evidence" value="ECO:0007669"/>
    <property type="project" value="UniProtKB-EC"/>
</dbReference>
<dbReference type="PRINTS" id="PR00743">
    <property type="entry name" value="GLHYDRLASE36"/>
</dbReference>
<dbReference type="CDD" id="cd14791">
    <property type="entry name" value="GH36"/>
    <property type="match status" value="1"/>
</dbReference>
<dbReference type="PIRSF" id="PIRSF005536">
    <property type="entry name" value="Agal"/>
    <property type="match status" value="1"/>
</dbReference>
<dbReference type="Gene3D" id="2.60.40.1180">
    <property type="entry name" value="Golgi alpha-mannosidase II"/>
    <property type="match status" value="1"/>
</dbReference>
<dbReference type="InterPro" id="IPR017853">
    <property type="entry name" value="GH"/>
</dbReference>
<evidence type="ECO:0000259" key="7">
    <source>
        <dbReference type="Pfam" id="PF16875"/>
    </source>
</evidence>
<dbReference type="RefSeq" id="WP_408338106.1">
    <property type="nucleotide sequence ID" value="NZ_JAQQCF010000020.1"/>
</dbReference>
<protein>
    <recommendedName>
        <fullName evidence="2 5">Alpha-galactosidase</fullName>
        <ecNumber evidence="2 5">3.2.1.22</ecNumber>
    </recommendedName>
</protein>
<dbReference type="InterPro" id="IPR013785">
    <property type="entry name" value="Aldolase_TIM"/>
</dbReference>
<dbReference type="EMBL" id="JAQQCF010000020">
    <property type="protein sequence ID" value="MFM0639403.1"/>
    <property type="molecule type" value="Genomic_DNA"/>
</dbReference>
<comment type="caution">
    <text evidence="8">The sequence shown here is derived from an EMBL/GenBank/DDBJ whole genome shotgun (WGS) entry which is preliminary data.</text>
</comment>
<evidence type="ECO:0000256" key="5">
    <source>
        <dbReference type="PIRNR" id="PIRNR005536"/>
    </source>
</evidence>
<keyword evidence="3 5" id="KW-0378">Hydrolase</keyword>
<dbReference type="InterPro" id="IPR000111">
    <property type="entry name" value="Glyco_hydro_27/36_CS"/>
</dbReference>
<dbReference type="Proteomes" id="UP001629432">
    <property type="component" value="Unassembled WGS sequence"/>
</dbReference>
<dbReference type="InterPro" id="IPR013780">
    <property type="entry name" value="Glyco_hydro_b"/>
</dbReference>
<dbReference type="Gene3D" id="2.70.98.60">
    <property type="entry name" value="alpha-galactosidase from lactobacil brevis"/>
    <property type="match status" value="1"/>
</dbReference>
<evidence type="ECO:0000256" key="3">
    <source>
        <dbReference type="ARBA" id="ARBA00022801"/>
    </source>
</evidence>
<dbReference type="Gene3D" id="3.20.20.70">
    <property type="entry name" value="Aldolase class I"/>
    <property type="match status" value="1"/>
</dbReference>
<dbReference type="PROSITE" id="PS00512">
    <property type="entry name" value="ALPHA_GALACTOSIDASE"/>
    <property type="match status" value="1"/>
</dbReference>
<comment type="catalytic activity">
    <reaction evidence="1 5">
        <text>Hydrolysis of terminal, non-reducing alpha-D-galactose residues in alpha-D-galactosides, including galactose oligosaccharides, galactomannans and galactolipids.</text>
        <dbReference type="EC" id="3.2.1.22"/>
    </reaction>
</comment>